<dbReference type="AlphaFoldDB" id="A0A084G7L3"/>
<organism evidence="2 3">
    <name type="scientific">Pseudallescheria apiosperma</name>
    <name type="common">Scedosporium apiospermum</name>
    <dbReference type="NCBI Taxonomy" id="563466"/>
    <lineage>
        <taxon>Eukaryota</taxon>
        <taxon>Fungi</taxon>
        <taxon>Dikarya</taxon>
        <taxon>Ascomycota</taxon>
        <taxon>Pezizomycotina</taxon>
        <taxon>Sordariomycetes</taxon>
        <taxon>Hypocreomycetidae</taxon>
        <taxon>Microascales</taxon>
        <taxon>Microascaceae</taxon>
        <taxon>Scedosporium</taxon>
    </lineage>
</organism>
<accession>A0A084G7L3</accession>
<dbReference type="InterPro" id="IPR050563">
    <property type="entry name" value="4-hydroxybenzoyl-CoA_TE"/>
</dbReference>
<keyword evidence="3" id="KW-1185">Reference proteome</keyword>
<dbReference type="VEuPathDB" id="FungiDB:SAPIO_CDS4773"/>
<dbReference type="Gene3D" id="3.10.129.10">
    <property type="entry name" value="Hotdog Thioesterase"/>
    <property type="match status" value="1"/>
</dbReference>
<sequence length="287" mass="32727">MRQNLLSLPRRAGLSGRVPLGAFIRTASTKAESGATGATSSTNGSNGDGNGNGNTLDSRWFSNFRHRVNKLDNAKLPADLAEKRSDLVRYVQDHWVDLLAGREGYITKKEWRGLDSHQVAWGEMVRQHGHINNTMYNRYAETSRVNWITHHGREVSLEEKMKWENMVTPRAVGLIMRSIMTQYKFPLTFPDRVIVLHRLSEKPTSASDHIKLEALILSETYQRVAAKCSEDNVIYDYRSGKRTQLDADMAKTFGHTYDMQEETRAFYDAEIARLFKVCEELEGNIQS</sequence>
<evidence type="ECO:0000313" key="3">
    <source>
        <dbReference type="Proteomes" id="UP000028545"/>
    </source>
</evidence>
<feature type="compositionally biased region" description="Low complexity" evidence="1">
    <location>
        <begin position="29"/>
        <end position="45"/>
    </location>
</feature>
<dbReference type="KEGG" id="sapo:SAPIO_CDS4773"/>
<dbReference type="EMBL" id="JOWA01000094">
    <property type="protein sequence ID" value="KEZ43325.1"/>
    <property type="molecule type" value="Genomic_DNA"/>
</dbReference>
<proteinExistence type="predicted"/>
<protein>
    <submittedName>
        <fullName evidence="2">Uncharacterized protein</fullName>
    </submittedName>
</protein>
<evidence type="ECO:0000256" key="1">
    <source>
        <dbReference type="SAM" id="MobiDB-lite"/>
    </source>
</evidence>
<feature type="region of interest" description="Disordered" evidence="1">
    <location>
        <begin position="29"/>
        <end position="54"/>
    </location>
</feature>
<dbReference type="GO" id="GO:0047617">
    <property type="term" value="F:fatty acyl-CoA hydrolase activity"/>
    <property type="evidence" value="ECO:0007669"/>
    <property type="project" value="TreeGrafter"/>
</dbReference>
<dbReference type="Proteomes" id="UP000028545">
    <property type="component" value="Unassembled WGS sequence"/>
</dbReference>
<dbReference type="OrthoDB" id="5538558at2759"/>
<dbReference type="HOGENOM" id="CLU_065192_1_0_1"/>
<gene>
    <name evidence="2" type="ORF">SAPIO_CDS4773</name>
</gene>
<dbReference type="SUPFAM" id="SSF54637">
    <property type="entry name" value="Thioesterase/thiol ester dehydrase-isomerase"/>
    <property type="match status" value="1"/>
</dbReference>
<dbReference type="PANTHER" id="PTHR31793:SF39">
    <property type="entry name" value="THIOESTERASE_THIOL ESTER DEHYDRASE-ISOMERASE"/>
    <property type="match status" value="1"/>
</dbReference>
<name>A0A084G7L3_PSEDA</name>
<evidence type="ECO:0000313" key="2">
    <source>
        <dbReference type="EMBL" id="KEZ43325.1"/>
    </source>
</evidence>
<dbReference type="Pfam" id="PF13279">
    <property type="entry name" value="4HBT_2"/>
    <property type="match status" value="1"/>
</dbReference>
<dbReference type="PANTHER" id="PTHR31793">
    <property type="entry name" value="4-HYDROXYBENZOYL-COA THIOESTERASE FAMILY MEMBER"/>
    <property type="match status" value="1"/>
</dbReference>
<dbReference type="OMA" id="VAYSHKH"/>
<comment type="caution">
    <text evidence="2">The sequence shown here is derived from an EMBL/GenBank/DDBJ whole genome shotgun (WGS) entry which is preliminary data.</text>
</comment>
<reference evidence="2 3" key="1">
    <citation type="journal article" date="2014" name="Genome Announc.">
        <title>Draft genome sequence of the pathogenic fungus Scedosporium apiospermum.</title>
        <authorList>
            <person name="Vandeputte P."/>
            <person name="Ghamrawi S."/>
            <person name="Rechenmann M."/>
            <person name="Iltis A."/>
            <person name="Giraud S."/>
            <person name="Fleury M."/>
            <person name="Thornton C."/>
            <person name="Delhaes L."/>
            <person name="Meyer W."/>
            <person name="Papon N."/>
            <person name="Bouchara J.P."/>
        </authorList>
    </citation>
    <scope>NUCLEOTIDE SEQUENCE [LARGE SCALE GENOMIC DNA]</scope>
    <source>
        <strain evidence="2 3">IHEM 14462</strain>
    </source>
</reference>
<dbReference type="InterPro" id="IPR029069">
    <property type="entry name" value="HotDog_dom_sf"/>
</dbReference>
<dbReference type="GeneID" id="27723845"/>
<dbReference type="RefSeq" id="XP_016643124.1">
    <property type="nucleotide sequence ID" value="XM_016787245.1"/>
</dbReference>